<proteinExistence type="predicted"/>
<gene>
    <name evidence="1" type="ORF">FF125_06980</name>
</gene>
<evidence type="ECO:0008006" key="3">
    <source>
        <dbReference type="Google" id="ProtNLM"/>
    </source>
</evidence>
<dbReference type="Proteomes" id="UP000306229">
    <property type="component" value="Chromosome"/>
</dbReference>
<dbReference type="EMBL" id="CP040749">
    <property type="protein sequence ID" value="QCX38186.1"/>
    <property type="molecule type" value="Genomic_DNA"/>
</dbReference>
<evidence type="ECO:0000313" key="2">
    <source>
        <dbReference type="Proteomes" id="UP000306229"/>
    </source>
</evidence>
<dbReference type="KEGG" id="fbe:FF125_06980"/>
<reference evidence="1 2" key="1">
    <citation type="submission" date="2019-05" db="EMBL/GenBank/DDBJ databases">
        <title>Algicella ahnfeltiae gen. nov., sp. nov., a novel marine bacterium of the family Flavobacteriaceae isolated from a red alga.</title>
        <authorList>
            <person name="Nedashkovskaya O.I."/>
            <person name="Kukhlevskiy A.D."/>
            <person name="Kim S.-G."/>
            <person name="Zhukova N.V."/>
            <person name="Mikhailov V.V."/>
        </authorList>
    </citation>
    <scope>NUCLEOTIDE SEQUENCE [LARGE SCALE GENOMIC DNA]</scope>
    <source>
        <strain evidence="1 2">10Alg115</strain>
    </source>
</reference>
<name>A0A5B7TST0_9FLAO</name>
<protein>
    <recommendedName>
        <fullName evidence="3">DUF3575 domain-containing protein</fullName>
    </recommendedName>
</protein>
<dbReference type="RefSeq" id="WP_138949087.1">
    <property type="nucleotide sequence ID" value="NZ_CP040749.1"/>
</dbReference>
<dbReference type="AlphaFoldDB" id="A0A5B7TST0"/>
<sequence length="206" mass="24115">MKLDEKILIILLLAATAVFGQKTTSLDLLSDAPDNQIEHNYSIGSSFFMLGNLFSDSPDYYLLTFGYQFTKKDKIFAEFNTWKYSEPLGTYGHSDAFYPGYARAFGIGIGYQRFHWKGLFTTVQATPFMKQYYTTNNDKIQKGFQLYFQLIAGYRFEFFKKRWYLEPAYALKYWPVDTNYPSDFAKIENGKPNYIFEPSLNFGFKF</sequence>
<evidence type="ECO:0000313" key="1">
    <source>
        <dbReference type="EMBL" id="QCX38186.1"/>
    </source>
</evidence>
<dbReference type="OrthoDB" id="827620at2"/>
<accession>A0A5B7TST0</accession>
<keyword evidence="2" id="KW-1185">Reference proteome</keyword>
<organism evidence="1 2">
    <name type="scientific">Aureibaculum algae</name>
    <dbReference type="NCBI Taxonomy" id="2584122"/>
    <lineage>
        <taxon>Bacteria</taxon>
        <taxon>Pseudomonadati</taxon>
        <taxon>Bacteroidota</taxon>
        <taxon>Flavobacteriia</taxon>
        <taxon>Flavobacteriales</taxon>
        <taxon>Flavobacteriaceae</taxon>
        <taxon>Aureibaculum</taxon>
    </lineage>
</organism>